<dbReference type="AlphaFoldDB" id="A0AA41SEW5"/>
<proteinExistence type="inferred from homology"/>
<accession>A0AA41SEW5</accession>
<evidence type="ECO:0000256" key="1">
    <source>
        <dbReference type="ARBA" id="ARBA00004229"/>
    </source>
</evidence>
<dbReference type="EC" id="3.1.2.-" evidence="11"/>
<feature type="domain" description="Acyl-ACP thioesterase-like C-terminal" evidence="13">
    <location>
        <begin position="138"/>
        <end position="239"/>
    </location>
</feature>
<comment type="subcellular location">
    <subcellularLocation>
        <location evidence="1 11">Plastid</location>
        <location evidence="1 11">Chloroplast</location>
    </subcellularLocation>
</comment>
<name>A0AA41SEW5_PAPNU</name>
<dbReference type="SUPFAM" id="SSF54637">
    <property type="entry name" value="Thioesterase/thiol ester dehydrase-isomerase"/>
    <property type="match status" value="2"/>
</dbReference>
<dbReference type="InterPro" id="IPR049427">
    <property type="entry name" value="Acyl-ACP_TE_C"/>
</dbReference>
<evidence type="ECO:0000256" key="5">
    <source>
        <dbReference type="ARBA" id="ARBA00022640"/>
    </source>
</evidence>
<gene>
    <name evidence="14" type="ORF">MKW94_009955</name>
</gene>
<comment type="function">
    <text evidence="11">Plays an essential role in chain termination during de novo fatty acid synthesis.</text>
</comment>
<keyword evidence="3 11" id="KW-0444">Lipid biosynthesis</keyword>
<evidence type="ECO:0000256" key="7">
    <source>
        <dbReference type="ARBA" id="ARBA00022832"/>
    </source>
</evidence>
<evidence type="ECO:0000256" key="9">
    <source>
        <dbReference type="ARBA" id="ARBA00023098"/>
    </source>
</evidence>
<evidence type="ECO:0000256" key="8">
    <source>
        <dbReference type="ARBA" id="ARBA00022946"/>
    </source>
</evidence>
<dbReference type="PANTHER" id="PTHR31727">
    <property type="entry name" value="OLEOYL-ACYL CARRIER PROTEIN THIOESTERASE 1, CHLOROPLASTIC"/>
    <property type="match status" value="1"/>
</dbReference>
<dbReference type="Pfam" id="PF20791">
    <property type="entry name" value="Acyl-ACP_TE_C"/>
    <property type="match status" value="1"/>
</dbReference>
<evidence type="ECO:0000256" key="3">
    <source>
        <dbReference type="ARBA" id="ARBA00022516"/>
    </source>
</evidence>
<keyword evidence="6 11" id="KW-0378">Hydrolase</keyword>
<evidence type="ECO:0000313" key="14">
    <source>
        <dbReference type="EMBL" id="MCL7035277.1"/>
    </source>
</evidence>
<keyword evidence="5 11" id="KW-0934">Plastid</keyword>
<keyword evidence="4 11" id="KW-0150">Chloroplast</keyword>
<evidence type="ECO:0000256" key="6">
    <source>
        <dbReference type="ARBA" id="ARBA00022801"/>
    </source>
</evidence>
<evidence type="ECO:0000256" key="10">
    <source>
        <dbReference type="ARBA" id="ARBA00023160"/>
    </source>
</evidence>
<evidence type="ECO:0000259" key="13">
    <source>
        <dbReference type="Pfam" id="PF20791"/>
    </source>
</evidence>
<feature type="domain" description="Acyl-ACP thioesterase N-terminal hotdog" evidence="12">
    <location>
        <begin position="1"/>
        <end position="109"/>
    </location>
</feature>
<keyword evidence="7 11" id="KW-0276">Fatty acid metabolism</keyword>
<evidence type="ECO:0000256" key="11">
    <source>
        <dbReference type="RuleBase" id="RU363096"/>
    </source>
</evidence>
<dbReference type="GO" id="GO:0009507">
    <property type="term" value="C:chloroplast"/>
    <property type="evidence" value="ECO:0007669"/>
    <property type="project" value="UniProtKB-SubCell"/>
</dbReference>
<keyword evidence="10 11" id="KW-0275">Fatty acid biosynthesis</keyword>
<comment type="similarity">
    <text evidence="2 11">Belongs to the acyl-ACP thioesterase family.</text>
</comment>
<protein>
    <recommendedName>
        <fullName evidence="11">Acyl-[acyl-carrier-protein] hydrolase</fullName>
        <ecNumber evidence="11">3.1.2.-</ecNumber>
    </recommendedName>
</protein>
<keyword evidence="8" id="KW-0809">Transit peptide</keyword>
<dbReference type="CDD" id="cd00586">
    <property type="entry name" value="4HBT"/>
    <property type="match status" value="1"/>
</dbReference>
<dbReference type="FunFam" id="3.10.129.10:FF:000014">
    <property type="entry name" value="Acyl-[acyl-carrier-protein] hydrolase"/>
    <property type="match status" value="1"/>
</dbReference>
<reference evidence="14" key="1">
    <citation type="submission" date="2022-03" db="EMBL/GenBank/DDBJ databases">
        <title>A functionally conserved STORR gene fusion in Papaver species that diverged 16.8 million years ago.</title>
        <authorList>
            <person name="Catania T."/>
        </authorList>
    </citation>
    <scope>NUCLEOTIDE SEQUENCE</scope>
    <source>
        <strain evidence="14">S-191538</strain>
    </source>
</reference>
<sequence>MNHLQEASLNHVRSMGLLNDGLGLTPEMTRRNLIWVVAKVKVQVDRYPCWGDVVQVDTWISESGKNGIQRDWLILDPNSGETLVTATSVLVLMNKSTRKLSKFPGEVRGELEPFIMEHEPILDNGSEKLRKLSVHTSDFVQTGLTPRWNDLDVNQHVNNVKYVRWILENCPPSISSSHELFDITLEYRKECEMNNMLMSLTAVCGHEIIGSSMRTMVECDHTLLLEDGTEIVRGRTIWRPNPSN</sequence>
<evidence type="ECO:0000256" key="4">
    <source>
        <dbReference type="ARBA" id="ARBA00022528"/>
    </source>
</evidence>
<comment type="caution">
    <text evidence="14">The sequence shown here is derived from an EMBL/GenBank/DDBJ whole genome shotgun (WGS) entry which is preliminary data.</text>
</comment>
<dbReference type="InterPro" id="IPR002864">
    <property type="entry name" value="Acyl-ACP_thioesterase_NHD"/>
</dbReference>
<dbReference type="PANTHER" id="PTHR31727:SF11">
    <property type="entry name" value="ACYL-[ACYL-CARRIER-PROTEIN] HYDROLASE"/>
    <property type="match status" value="1"/>
</dbReference>
<organism evidence="14 15">
    <name type="scientific">Papaver nudicaule</name>
    <name type="common">Iceland poppy</name>
    <dbReference type="NCBI Taxonomy" id="74823"/>
    <lineage>
        <taxon>Eukaryota</taxon>
        <taxon>Viridiplantae</taxon>
        <taxon>Streptophyta</taxon>
        <taxon>Embryophyta</taxon>
        <taxon>Tracheophyta</taxon>
        <taxon>Spermatophyta</taxon>
        <taxon>Magnoliopsida</taxon>
        <taxon>Ranunculales</taxon>
        <taxon>Papaveraceae</taxon>
        <taxon>Papaveroideae</taxon>
        <taxon>Papaver</taxon>
    </lineage>
</organism>
<dbReference type="InterPro" id="IPR029069">
    <property type="entry name" value="HotDog_dom_sf"/>
</dbReference>
<evidence type="ECO:0000256" key="2">
    <source>
        <dbReference type="ARBA" id="ARBA00006500"/>
    </source>
</evidence>
<dbReference type="GO" id="GO:0000036">
    <property type="term" value="F:acyl carrier activity"/>
    <property type="evidence" value="ECO:0007669"/>
    <property type="project" value="TreeGrafter"/>
</dbReference>
<dbReference type="Proteomes" id="UP001177140">
    <property type="component" value="Unassembled WGS sequence"/>
</dbReference>
<dbReference type="Pfam" id="PF01643">
    <property type="entry name" value="Acyl-ACP_TE"/>
    <property type="match status" value="1"/>
</dbReference>
<evidence type="ECO:0000313" key="15">
    <source>
        <dbReference type="Proteomes" id="UP001177140"/>
    </source>
</evidence>
<dbReference type="GO" id="GO:0016297">
    <property type="term" value="F:fatty acyl-[ACP] hydrolase activity"/>
    <property type="evidence" value="ECO:0007669"/>
    <property type="project" value="InterPro"/>
</dbReference>
<keyword evidence="15" id="KW-1185">Reference proteome</keyword>
<evidence type="ECO:0000259" key="12">
    <source>
        <dbReference type="Pfam" id="PF01643"/>
    </source>
</evidence>
<keyword evidence="9 11" id="KW-0443">Lipid metabolism</keyword>
<dbReference type="Gene3D" id="3.10.129.10">
    <property type="entry name" value="Hotdog Thioesterase"/>
    <property type="match status" value="1"/>
</dbReference>
<dbReference type="InterPro" id="IPR045023">
    <property type="entry name" value="FATA/B"/>
</dbReference>
<dbReference type="EMBL" id="JAJJMA010155086">
    <property type="protein sequence ID" value="MCL7035277.1"/>
    <property type="molecule type" value="Genomic_DNA"/>
</dbReference>